<gene>
    <name evidence="2" type="ORF">EJ063_04495</name>
</gene>
<evidence type="ECO:0000313" key="3">
    <source>
        <dbReference type="Proteomes" id="UP000268973"/>
    </source>
</evidence>
<reference evidence="2 3" key="1">
    <citation type="submission" date="2018-12" db="EMBL/GenBank/DDBJ databases">
        <title>Vibrio sp. isolated from China Sea.</title>
        <authorList>
            <person name="Li Y."/>
        </authorList>
    </citation>
    <scope>NUCLEOTIDE SEQUENCE [LARGE SCALE GENOMIC DNA]</scope>
    <source>
        <strain evidence="2 3">BEI207</strain>
    </source>
</reference>
<keyword evidence="3" id="KW-1185">Reference proteome</keyword>
<organism evidence="2 3">
    <name type="scientific">Vibrio aquaticus</name>
    <dbReference type="NCBI Taxonomy" id="2496559"/>
    <lineage>
        <taxon>Bacteria</taxon>
        <taxon>Pseudomonadati</taxon>
        <taxon>Pseudomonadota</taxon>
        <taxon>Gammaproteobacteria</taxon>
        <taxon>Vibrionales</taxon>
        <taxon>Vibrionaceae</taxon>
        <taxon>Vibrio</taxon>
    </lineage>
</organism>
<dbReference type="EMBL" id="RXZH01000001">
    <property type="protein sequence ID" value="RTZ18053.1"/>
    <property type="molecule type" value="Genomic_DNA"/>
</dbReference>
<dbReference type="Pfam" id="PF11137">
    <property type="entry name" value="DUF2909"/>
    <property type="match status" value="1"/>
</dbReference>
<evidence type="ECO:0000256" key="1">
    <source>
        <dbReference type="SAM" id="Phobius"/>
    </source>
</evidence>
<evidence type="ECO:0000313" key="2">
    <source>
        <dbReference type="EMBL" id="RTZ18053.1"/>
    </source>
</evidence>
<comment type="caution">
    <text evidence="2">The sequence shown here is derived from an EMBL/GenBank/DDBJ whole genome shotgun (WGS) entry which is preliminary data.</text>
</comment>
<dbReference type="Proteomes" id="UP000268973">
    <property type="component" value="Unassembled WGS sequence"/>
</dbReference>
<dbReference type="InterPro" id="IPR021313">
    <property type="entry name" value="DUF2909"/>
</dbReference>
<dbReference type="RefSeq" id="WP_126572800.1">
    <property type="nucleotide sequence ID" value="NZ_RXZH01000001.1"/>
</dbReference>
<dbReference type="AlphaFoldDB" id="A0A3S0MR36"/>
<sequence length="81" mass="9197">MVFIFKLLLVLLLLFILFNLGRAMIEMVKGPNSDDDDQETSEDEKPMSFYLGRRVFLSALAVVLMVAALLSGFIEPNIRPY</sequence>
<proteinExistence type="predicted"/>
<name>A0A3S0MR36_9VIBR</name>
<accession>A0A3S0MR36</accession>
<protein>
    <submittedName>
        <fullName evidence="2">DUF2909 domain-containing protein</fullName>
    </submittedName>
</protein>
<feature type="transmembrane region" description="Helical" evidence="1">
    <location>
        <begin position="55"/>
        <end position="74"/>
    </location>
</feature>
<keyword evidence="1" id="KW-0472">Membrane</keyword>
<keyword evidence="1" id="KW-0812">Transmembrane</keyword>
<keyword evidence="1" id="KW-1133">Transmembrane helix</keyword>